<reference evidence="1 2" key="1">
    <citation type="journal article" date="2024" name="Nat. Commun.">
        <title>Phylogenomics reveals the evolutionary origins of lichenization in chlorophyte algae.</title>
        <authorList>
            <person name="Puginier C."/>
            <person name="Libourel C."/>
            <person name="Otte J."/>
            <person name="Skaloud P."/>
            <person name="Haon M."/>
            <person name="Grisel S."/>
            <person name="Petersen M."/>
            <person name="Berrin J.G."/>
            <person name="Delaux P.M."/>
            <person name="Dal Grande F."/>
            <person name="Keller J."/>
        </authorList>
    </citation>
    <scope>NUCLEOTIDE SEQUENCE [LARGE SCALE GENOMIC DNA]</scope>
    <source>
        <strain evidence="1 2">SAG 2036</strain>
    </source>
</reference>
<protein>
    <recommendedName>
        <fullName evidence="3">C2H2-type domain-containing protein</fullName>
    </recommendedName>
</protein>
<proteinExistence type="predicted"/>
<comment type="caution">
    <text evidence="1">The sequence shown here is derived from an EMBL/GenBank/DDBJ whole genome shotgun (WGS) entry which is preliminary data.</text>
</comment>
<evidence type="ECO:0000313" key="1">
    <source>
        <dbReference type="EMBL" id="KAK9808055.1"/>
    </source>
</evidence>
<dbReference type="AlphaFoldDB" id="A0AAW1PI05"/>
<dbReference type="EMBL" id="JALJOQ010000028">
    <property type="protein sequence ID" value="KAK9808055.1"/>
    <property type="molecule type" value="Genomic_DNA"/>
</dbReference>
<evidence type="ECO:0000313" key="2">
    <source>
        <dbReference type="Proteomes" id="UP001465755"/>
    </source>
</evidence>
<dbReference type="Proteomes" id="UP001465755">
    <property type="component" value="Unassembled WGS sequence"/>
</dbReference>
<keyword evidence="2" id="KW-1185">Reference proteome</keyword>
<organism evidence="1 2">
    <name type="scientific">Symbiochloris irregularis</name>
    <dbReference type="NCBI Taxonomy" id="706552"/>
    <lineage>
        <taxon>Eukaryota</taxon>
        <taxon>Viridiplantae</taxon>
        <taxon>Chlorophyta</taxon>
        <taxon>core chlorophytes</taxon>
        <taxon>Trebouxiophyceae</taxon>
        <taxon>Trebouxiales</taxon>
        <taxon>Trebouxiaceae</taxon>
        <taxon>Symbiochloris</taxon>
    </lineage>
</organism>
<sequence length="71" mass="8143">MKPCPDAVIIIGEDWYDKAFCWPKGMIKDTTTASRPTPQPKKIFRCSSAGCNFKTEQRWEFQAHLTNAGHR</sequence>
<evidence type="ECO:0008006" key="3">
    <source>
        <dbReference type="Google" id="ProtNLM"/>
    </source>
</evidence>
<accession>A0AAW1PI05</accession>
<gene>
    <name evidence="1" type="ORF">WJX73_010624</name>
</gene>
<name>A0AAW1PI05_9CHLO</name>